<feature type="signal peptide" evidence="1">
    <location>
        <begin position="1"/>
        <end position="20"/>
    </location>
</feature>
<gene>
    <name evidence="2" type="ORF">CRD36_09550</name>
</gene>
<dbReference type="RefSeq" id="WP_099472539.1">
    <property type="nucleotide sequence ID" value="NZ_CP041025.1"/>
</dbReference>
<dbReference type="EMBL" id="PDEM01000020">
    <property type="protein sequence ID" value="PHZ84958.1"/>
    <property type="molecule type" value="Genomic_DNA"/>
</dbReference>
<evidence type="ECO:0000313" key="2">
    <source>
        <dbReference type="EMBL" id="PHZ84958.1"/>
    </source>
</evidence>
<dbReference type="AlphaFoldDB" id="A0A2G4YRM5"/>
<organism evidence="2 3">
    <name type="scientific">Paremcibacter congregatus</name>
    <dbReference type="NCBI Taxonomy" id="2043170"/>
    <lineage>
        <taxon>Bacteria</taxon>
        <taxon>Pseudomonadati</taxon>
        <taxon>Pseudomonadota</taxon>
        <taxon>Alphaproteobacteria</taxon>
        <taxon>Emcibacterales</taxon>
        <taxon>Emcibacteraceae</taxon>
        <taxon>Paremcibacter</taxon>
    </lineage>
</organism>
<name>A0A2G4YRM5_9PROT</name>
<keyword evidence="1" id="KW-0732">Signal</keyword>
<feature type="chain" id="PRO_5013855139" description="DUF1579 domain-containing protein" evidence="1">
    <location>
        <begin position="21"/>
        <end position="169"/>
    </location>
</feature>
<evidence type="ECO:0000313" key="3">
    <source>
        <dbReference type="Proteomes" id="UP000229730"/>
    </source>
</evidence>
<accession>A0A2G4YRM5</accession>
<dbReference type="Proteomes" id="UP000229730">
    <property type="component" value="Unassembled WGS sequence"/>
</dbReference>
<reference evidence="2 3" key="1">
    <citation type="submission" date="2017-10" db="EMBL/GenBank/DDBJ databases">
        <title>Frigbacter circumglobatus gen. nov. sp. nov., isolated from sediment cultured in situ.</title>
        <authorList>
            <person name="Zhao Z."/>
        </authorList>
    </citation>
    <scope>NUCLEOTIDE SEQUENCE [LARGE SCALE GENOMIC DNA]</scope>
    <source>
        <strain evidence="2 3">ZYL</strain>
    </source>
</reference>
<sequence length="169" mass="19274">MKVGVIAVFCFFLSTVFGFSAPGETDPVARAEVSKLAFLTGKWAGKGWIMGRDRQKAEFDQTEDINFKLDNSILLIEGRGMTGGKVTHNAMAVVSWAKDKGHFEFRSYLADGRRSDFKAELVDGKFLWYPNEKSRYTISLNAKGQWHETGEYLREGNWHQFFEMTLDKL</sequence>
<proteinExistence type="predicted"/>
<dbReference type="InParanoid" id="A0A2G4YRM5"/>
<protein>
    <recommendedName>
        <fullName evidence="4">DUF1579 domain-containing protein</fullName>
    </recommendedName>
</protein>
<comment type="caution">
    <text evidence="2">The sequence shown here is derived from an EMBL/GenBank/DDBJ whole genome shotgun (WGS) entry which is preliminary data.</text>
</comment>
<evidence type="ECO:0008006" key="4">
    <source>
        <dbReference type="Google" id="ProtNLM"/>
    </source>
</evidence>
<evidence type="ECO:0000256" key="1">
    <source>
        <dbReference type="SAM" id="SignalP"/>
    </source>
</evidence>
<keyword evidence="3" id="KW-1185">Reference proteome</keyword>
<dbReference type="OrthoDB" id="7448322at2"/>